<evidence type="ECO:0000256" key="1">
    <source>
        <dbReference type="ARBA" id="ARBA00004141"/>
    </source>
</evidence>
<evidence type="ECO:0000256" key="2">
    <source>
        <dbReference type="ARBA" id="ARBA00008284"/>
    </source>
</evidence>
<evidence type="ECO:0000256" key="9">
    <source>
        <dbReference type="SAM" id="Phobius"/>
    </source>
</evidence>
<evidence type="ECO:0000256" key="7">
    <source>
        <dbReference type="ARBA" id="ARBA00023180"/>
    </source>
</evidence>
<dbReference type="InterPro" id="IPR050932">
    <property type="entry name" value="TM2D1-3-like"/>
</dbReference>
<dbReference type="EMBL" id="JAUPFM010000012">
    <property type="protein sequence ID" value="KAK2835077.1"/>
    <property type="molecule type" value="Genomic_DNA"/>
</dbReference>
<sequence>MLHSRAIGNEALHVEQFEHVCISSFLTQRRISWSCPPRCATELWDTVFSLRHEGIALSRDTQNHGVFSGLEADSCETLRLGQYPLTTRLTAGGRICTGEAASSTSAALALASNPKIDEATQEPENCRDKIAWVECLPAPNISCRLSNGTEFRFSGKEVGFNKTIPCRNVSGYSYKVAVALSLFLGWLGADRFYLGYPALGLLKFCTVGFCGIGTLIDFILIAMQIVDLQEAPPVSVKTPGQAHCSCKHGSQLRTVKHRAEISNRLNTGRSPKRRSHSAGFQGTNPPQRGNAHLASSKLSLCGHGVTNGAEKDGFYSSPVQQKQQSEKGNDNRRSDSNFRSVEAGIWKDRS</sequence>
<reference evidence="11" key="1">
    <citation type="submission" date="2023-07" db="EMBL/GenBank/DDBJ databases">
        <title>Chromosome-level Genome Assembly of Striped Snakehead (Channa striata).</title>
        <authorList>
            <person name="Liu H."/>
        </authorList>
    </citation>
    <scope>NUCLEOTIDE SEQUENCE</scope>
    <source>
        <strain evidence="11">Gz</strain>
        <tissue evidence="11">Muscle</tissue>
    </source>
</reference>
<protein>
    <recommendedName>
        <fullName evidence="10">TM2 domain-containing protein</fullName>
    </recommendedName>
</protein>
<organism evidence="11 12">
    <name type="scientific">Channa striata</name>
    <name type="common">Snakehead murrel</name>
    <name type="synonym">Ophicephalus striatus</name>
    <dbReference type="NCBI Taxonomy" id="64152"/>
    <lineage>
        <taxon>Eukaryota</taxon>
        <taxon>Metazoa</taxon>
        <taxon>Chordata</taxon>
        <taxon>Craniata</taxon>
        <taxon>Vertebrata</taxon>
        <taxon>Euteleostomi</taxon>
        <taxon>Actinopterygii</taxon>
        <taxon>Neopterygii</taxon>
        <taxon>Teleostei</taxon>
        <taxon>Neoteleostei</taxon>
        <taxon>Acanthomorphata</taxon>
        <taxon>Anabantaria</taxon>
        <taxon>Anabantiformes</taxon>
        <taxon>Channoidei</taxon>
        <taxon>Channidae</taxon>
        <taxon>Channa</taxon>
    </lineage>
</organism>
<dbReference type="InterPro" id="IPR007829">
    <property type="entry name" value="TM2"/>
</dbReference>
<evidence type="ECO:0000259" key="10">
    <source>
        <dbReference type="Pfam" id="PF05154"/>
    </source>
</evidence>
<dbReference type="PANTHER" id="PTHR21016:SF1">
    <property type="entry name" value="TM2 DOMAIN-CONTAINING PROTEIN 1"/>
    <property type="match status" value="1"/>
</dbReference>
<comment type="similarity">
    <text evidence="2">Belongs to the TM2 family.</text>
</comment>
<dbReference type="PANTHER" id="PTHR21016">
    <property type="entry name" value="BETA-AMYLOID BINDING PROTEIN-RELATED"/>
    <property type="match status" value="1"/>
</dbReference>
<comment type="caution">
    <text evidence="11">The sequence shown here is derived from an EMBL/GenBank/DDBJ whole genome shotgun (WGS) entry which is preliminary data.</text>
</comment>
<keyword evidence="4" id="KW-0732">Signal</keyword>
<dbReference type="Proteomes" id="UP001187415">
    <property type="component" value="Unassembled WGS sequence"/>
</dbReference>
<feature type="transmembrane region" description="Helical" evidence="9">
    <location>
        <begin position="172"/>
        <end position="189"/>
    </location>
</feature>
<evidence type="ECO:0000256" key="6">
    <source>
        <dbReference type="ARBA" id="ARBA00023136"/>
    </source>
</evidence>
<feature type="transmembrane region" description="Helical" evidence="9">
    <location>
        <begin position="201"/>
        <end position="226"/>
    </location>
</feature>
<feature type="region of interest" description="Disordered" evidence="8">
    <location>
        <begin position="260"/>
        <end position="292"/>
    </location>
</feature>
<feature type="compositionally biased region" description="Basic and acidic residues" evidence="8">
    <location>
        <begin position="324"/>
        <end position="336"/>
    </location>
</feature>
<evidence type="ECO:0000313" key="12">
    <source>
        <dbReference type="Proteomes" id="UP001187415"/>
    </source>
</evidence>
<accession>A0AA88SIW3</accession>
<feature type="compositionally biased region" description="Polar residues" evidence="8">
    <location>
        <begin position="278"/>
        <end position="287"/>
    </location>
</feature>
<dbReference type="GO" id="GO:0016020">
    <property type="term" value="C:membrane"/>
    <property type="evidence" value="ECO:0007669"/>
    <property type="project" value="UniProtKB-SubCell"/>
</dbReference>
<name>A0AA88SIW3_CHASR</name>
<evidence type="ECO:0000313" key="11">
    <source>
        <dbReference type="EMBL" id="KAK2835077.1"/>
    </source>
</evidence>
<evidence type="ECO:0000256" key="5">
    <source>
        <dbReference type="ARBA" id="ARBA00022989"/>
    </source>
</evidence>
<proteinExistence type="inferred from homology"/>
<gene>
    <name evidence="11" type="ORF">Q5P01_015561</name>
</gene>
<keyword evidence="12" id="KW-1185">Reference proteome</keyword>
<feature type="region of interest" description="Disordered" evidence="8">
    <location>
        <begin position="311"/>
        <end position="350"/>
    </location>
</feature>
<keyword evidence="5 9" id="KW-1133">Transmembrane helix</keyword>
<feature type="domain" description="TM2" evidence="10">
    <location>
        <begin position="171"/>
        <end position="219"/>
    </location>
</feature>
<keyword evidence="3 9" id="KW-0812">Transmembrane</keyword>
<dbReference type="Pfam" id="PF05154">
    <property type="entry name" value="TM2"/>
    <property type="match status" value="1"/>
</dbReference>
<evidence type="ECO:0000256" key="4">
    <source>
        <dbReference type="ARBA" id="ARBA00022729"/>
    </source>
</evidence>
<keyword evidence="7" id="KW-0325">Glycoprotein</keyword>
<keyword evidence="6 9" id="KW-0472">Membrane</keyword>
<evidence type="ECO:0000256" key="8">
    <source>
        <dbReference type="SAM" id="MobiDB-lite"/>
    </source>
</evidence>
<dbReference type="AlphaFoldDB" id="A0AA88SIW3"/>
<comment type="subcellular location">
    <subcellularLocation>
        <location evidence="1">Membrane</location>
        <topology evidence="1">Multi-pass membrane protein</topology>
    </subcellularLocation>
</comment>
<evidence type="ECO:0000256" key="3">
    <source>
        <dbReference type="ARBA" id="ARBA00022692"/>
    </source>
</evidence>